<dbReference type="Proteomes" id="UP000646365">
    <property type="component" value="Unassembled WGS sequence"/>
</dbReference>
<name>A0A8J2YTC4_9PROT</name>
<feature type="chain" id="PRO_5035194228" description="Phospholipid transport system substrate-binding protein" evidence="1">
    <location>
        <begin position="27"/>
        <end position="206"/>
    </location>
</feature>
<accession>A0A8J2YTC4</accession>
<dbReference type="EMBL" id="BMJQ01000005">
    <property type="protein sequence ID" value="GGF17124.1"/>
    <property type="molecule type" value="Genomic_DNA"/>
</dbReference>
<protein>
    <recommendedName>
        <fullName evidence="4">Phospholipid transport system substrate-binding protein</fullName>
    </recommendedName>
</protein>
<reference evidence="2" key="2">
    <citation type="submission" date="2020-09" db="EMBL/GenBank/DDBJ databases">
        <authorList>
            <person name="Sun Q."/>
            <person name="Zhou Y."/>
        </authorList>
    </citation>
    <scope>NUCLEOTIDE SEQUENCE</scope>
    <source>
        <strain evidence="2">CGMCC 1.15725</strain>
    </source>
</reference>
<sequence>MWKFISSTLALGAALMIALSPAPARAADEPATFIQGLGDQTIQILQNKQMGLKEREAAFNKLFTDGFDVAYIGRFVLGRYWNVATPAQQQEYLKLFSTYVVAVYANRFSQYSGEKFTVGASQSNPEGASVSSQIVRPNGGPPINITWKVQKQGGNFKIVDVVAENLSMTVTQRAEFSSVIERNGGGSAGIDALDNILKQKIAANGG</sequence>
<evidence type="ECO:0000313" key="3">
    <source>
        <dbReference type="Proteomes" id="UP000646365"/>
    </source>
</evidence>
<comment type="caution">
    <text evidence="2">The sequence shown here is derived from an EMBL/GenBank/DDBJ whole genome shotgun (WGS) entry which is preliminary data.</text>
</comment>
<evidence type="ECO:0008006" key="4">
    <source>
        <dbReference type="Google" id="ProtNLM"/>
    </source>
</evidence>
<gene>
    <name evidence="2" type="ORF">GCM10011611_23600</name>
</gene>
<dbReference type="InterPro" id="IPR042245">
    <property type="entry name" value="Tgt2/MlaC_sf"/>
</dbReference>
<keyword evidence="3" id="KW-1185">Reference proteome</keyword>
<dbReference type="PANTHER" id="PTHR36573:SF1">
    <property type="entry name" value="INTERMEMBRANE PHOSPHOLIPID TRANSPORT SYSTEM BINDING PROTEIN MLAC"/>
    <property type="match status" value="1"/>
</dbReference>
<proteinExistence type="predicted"/>
<dbReference type="PANTHER" id="PTHR36573">
    <property type="entry name" value="INTERMEMBRANE PHOSPHOLIPID TRANSPORT SYSTEM BINDING PROTEIN MLAC"/>
    <property type="match status" value="1"/>
</dbReference>
<dbReference type="AlphaFoldDB" id="A0A8J2YTC4"/>
<keyword evidence="1" id="KW-0732">Signal</keyword>
<dbReference type="Pfam" id="PF05494">
    <property type="entry name" value="MlaC"/>
    <property type="match status" value="1"/>
</dbReference>
<evidence type="ECO:0000313" key="2">
    <source>
        <dbReference type="EMBL" id="GGF17124.1"/>
    </source>
</evidence>
<reference evidence="2" key="1">
    <citation type="journal article" date="2014" name="Int. J. Syst. Evol. Microbiol.">
        <title>Complete genome sequence of Corynebacterium casei LMG S-19264T (=DSM 44701T), isolated from a smear-ripened cheese.</title>
        <authorList>
            <consortium name="US DOE Joint Genome Institute (JGI-PGF)"/>
            <person name="Walter F."/>
            <person name="Albersmeier A."/>
            <person name="Kalinowski J."/>
            <person name="Ruckert C."/>
        </authorList>
    </citation>
    <scope>NUCLEOTIDE SEQUENCE</scope>
    <source>
        <strain evidence="2">CGMCC 1.15725</strain>
    </source>
</reference>
<organism evidence="2 3">
    <name type="scientific">Aliidongia dinghuensis</name>
    <dbReference type="NCBI Taxonomy" id="1867774"/>
    <lineage>
        <taxon>Bacteria</taxon>
        <taxon>Pseudomonadati</taxon>
        <taxon>Pseudomonadota</taxon>
        <taxon>Alphaproteobacteria</taxon>
        <taxon>Rhodospirillales</taxon>
        <taxon>Dongiaceae</taxon>
        <taxon>Aliidongia</taxon>
    </lineage>
</organism>
<dbReference type="Gene3D" id="3.10.450.710">
    <property type="entry name" value="Tgt2/MlaC"/>
    <property type="match status" value="1"/>
</dbReference>
<evidence type="ECO:0000256" key="1">
    <source>
        <dbReference type="SAM" id="SignalP"/>
    </source>
</evidence>
<feature type="signal peptide" evidence="1">
    <location>
        <begin position="1"/>
        <end position="26"/>
    </location>
</feature>
<dbReference type="InterPro" id="IPR008869">
    <property type="entry name" value="MlaC/ttg2D"/>
</dbReference>